<protein>
    <recommendedName>
        <fullName evidence="3">SWIM-type domain-containing protein</fullName>
    </recommendedName>
</protein>
<keyword evidence="5" id="KW-1185">Reference proteome</keyword>
<evidence type="ECO:0000256" key="1">
    <source>
        <dbReference type="PROSITE-ProRule" id="PRU00325"/>
    </source>
</evidence>
<feature type="region of interest" description="Disordered" evidence="2">
    <location>
        <begin position="111"/>
        <end position="134"/>
    </location>
</feature>
<evidence type="ECO:0000256" key="2">
    <source>
        <dbReference type="SAM" id="MobiDB-lite"/>
    </source>
</evidence>
<sequence>MQLSEEQVLALAPDESSRKSGKELSSPGKWVSKGVNELALWGECQGSGSKPYQTQVDLANIAFKCSCPSRKFPCKHGVGLLLLYARAKSEFTSHDMPAWVSEWIGKRSEKQEKQVEKKDKPVDEAAQAKRRQAREQKVSDGIEELLQWIKDIIRNGIISIPEKGSAWFENMSRRMVDAQASGLAGMIRTLSEINFYRDGWQTEFIDQLLRLYIIATGFKNNETLPTLLQQDIRTWIGFTQNQEELKEQTGVTDTWLVLGKQVTEEENLTIERNWLYGINSNQYALVLQFLIRGQGAQVALTPGLFIQAELVFYPSVSPLRAIVKKQLNTEKVQQYKGFANWQQVAEAETDQASILPFRNERPFIIEQVCPVFYNQQWWLQDSNNALMNIKGGFKNIWKLLSLSGGEALNMAVVGKETAYEPFGVWYQNEYRIL</sequence>
<feature type="domain" description="SWIM-type" evidence="3">
    <location>
        <begin position="52"/>
        <end position="85"/>
    </location>
</feature>
<dbReference type="Pfam" id="PF04434">
    <property type="entry name" value="SWIM"/>
    <property type="match status" value="1"/>
</dbReference>
<dbReference type="AlphaFoldDB" id="A0A1V9EM01"/>
<reference evidence="5" key="1">
    <citation type="submission" date="2016-04" db="EMBL/GenBank/DDBJ databases">
        <authorList>
            <person name="Chen L."/>
            <person name="Zhuang W."/>
            <person name="Wang G."/>
        </authorList>
    </citation>
    <scope>NUCLEOTIDE SEQUENCE [LARGE SCALE GENOMIC DNA]</scope>
    <source>
        <strain evidence="5">17621</strain>
    </source>
</reference>
<keyword evidence="1" id="KW-0863">Zinc-finger</keyword>
<evidence type="ECO:0000313" key="5">
    <source>
        <dbReference type="Proteomes" id="UP000192610"/>
    </source>
</evidence>
<dbReference type="STRING" id="354355.SAMN05660816_01049"/>
<dbReference type="EMBL" id="LVXG01000023">
    <property type="protein sequence ID" value="OQP46905.1"/>
    <property type="molecule type" value="Genomic_DNA"/>
</dbReference>
<organism evidence="4 5">
    <name type="scientific">Niastella yeongjuensis</name>
    <dbReference type="NCBI Taxonomy" id="354355"/>
    <lineage>
        <taxon>Bacteria</taxon>
        <taxon>Pseudomonadati</taxon>
        <taxon>Bacteroidota</taxon>
        <taxon>Chitinophagia</taxon>
        <taxon>Chitinophagales</taxon>
        <taxon>Chitinophagaceae</taxon>
        <taxon>Niastella</taxon>
    </lineage>
</organism>
<name>A0A1V9EM01_9BACT</name>
<evidence type="ECO:0000313" key="4">
    <source>
        <dbReference type="EMBL" id="OQP46905.1"/>
    </source>
</evidence>
<dbReference type="OrthoDB" id="9816340at2"/>
<dbReference type="InterPro" id="IPR007527">
    <property type="entry name" value="Znf_SWIM"/>
</dbReference>
<keyword evidence="1" id="KW-0479">Metal-binding</keyword>
<accession>A0A1V9EM01</accession>
<gene>
    <name evidence="4" type="ORF">A4H97_05130</name>
</gene>
<evidence type="ECO:0000259" key="3">
    <source>
        <dbReference type="PROSITE" id="PS50966"/>
    </source>
</evidence>
<dbReference type="Proteomes" id="UP000192610">
    <property type="component" value="Unassembled WGS sequence"/>
</dbReference>
<feature type="region of interest" description="Disordered" evidence="2">
    <location>
        <begin position="1"/>
        <end position="29"/>
    </location>
</feature>
<comment type="caution">
    <text evidence="4">The sequence shown here is derived from an EMBL/GenBank/DDBJ whole genome shotgun (WGS) entry which is preliminary data.</text>
</comment>
<proteinExistence type="predicted"/>
<dbReference type="GO" id="GO:0008270">
    <property type="term" value="F:zinc ion binding"/>
    <property type="evidence" value="ECO:0007669"/>
    <property type="project" value="UniProtKB-KW"/>
</dbReference>
<keyword evidence="1" id="KW-0862">Zinc</keyword>
<dbReference type="PROSITE" id="PS50966">
    <property type="entry name" value="ZF_SWIM"/>
    <property type="match status" value="1"/>
</dbReference>
<dbReference type="RefSeq" id="WP_081200913.1">
    <property type="nucleotide sequence ID" value="NZ_FOCZ01000002.1"/>
</dbReference>